<dbReference type="Gene3D" id="3.40.50.300">
    <property type="entry name" value="P-loop containing nucleotide triphosphate hydrolases"/>
    <property type="match status" value="1"/>
</dbReference>
<dbReference type="SUPFAM" id="SSF52540">
    <property type="entry name" value="P-loop containing nucleoside triphosphate hydrolases"/>
    <property type="match status" value="1"/>
</dbReference>
<keyword evidence="6" id="KW-0238">DNA-binding</keyword>
<dbReference type="RefSeq" id="WP_089838525.1">
    <property type="nucleotide sequence ID" value="NZ_FNBN01000014.1"/>
</dbReference>
<proteinExistence type="predicted"/>
<dbReference type="GO" id="GO:0006355">
    <property type="term" value="P:regulation of DNA-templated transcription"/>
    <property type="evidence" value="ECO:0007669"/>
    <property type="project" value="InterPro"/>
</dbReference>
<dbReference type="EMBL" id="FNBN01000014">
    <property type="protein sequence ID" value="SDH53971.1"/>
    <property type="molecule type" value="Genomic_DNA"/>
</dbReference>
<feature type="domain" description="Sigma-54 factor interaction" evidence="4">
    <location>
        <begin position="146"/>
        <end position="375"/>
    </location>
</feature>
<dbReference type="GO" id="GO:0000160">
    <property type="term" value="P:phosphorelay signal transduction system"/>
    <property type="evidence" value="ECO:0007669"/>
    <property type="project" value="InterPro"/>
</dbReference>
<organism evidence="6 7">
    <name type="scientific">Chitinophaga filiformis</name>
    <name type="common">Myxococcus filiformis</name>
    <name type="synonym">Flexibacter filiformis</name>
    <dbReference type="NCBI Taxonomy" id="104663"/>
    <lineage>
        <taxon>Bacteria</taxon>
        <taxon>Pseudomonadati</taxon>
        <taxon>Bacteroidota</taxon>
        <taxon>Chitinophagia</taxon>
        <taxon>Chitinophagales</taxon>
        <taxon>Chitinophagaceae</taxon>
        <taxon>Chitinophaga</taxon>
    </lineage>
</organism>
<dbReference type="STRING" id="104663.SAMN04488121_11426"/>
<keyword evidence="1" id="KW-0547">Nucleotide-binding</keyword>
<dbReference type="OrthoDB" id="9767106at2"/>
<dbReference type="SMART" id="SM00382">
    <property type="entry name" value="AAA"/>
    <property type="match status" value="1"/>
</dbReference>
<accession>A0A1G8D8E9</accession>
<keyword evidence="2" id="KW-0067">ATP-binding</keyword>
<evidence type="ECO:0000313" key="6">
    <source>
        <dbReference type="EMBL" id="SDH53971.1"/>
    </source>
</evidence>
<dbReference type="AlphaFoldDB" id="A0A1G8D8E9"/>
<dbReference type="Proteomes" id="UP000199045">
    <property type="component" value="Unassembled WGS sequence"/>
</dbReference>
<gene>
    <name evidence="6" type="ORF">SAMN04488121_11426</name>
</gene>
<dbReference type="Pfam" id="PF00072">
    <property type="entry name" value="Response_reg"/>
    <property type="match status" value="1"/>
</dbReference>
<dbReference type="InterPro" id="IPR058031">
    <property type="entry name" value="AAA_lid_NorR"/>
</dbReference>
<dbReference type="GO" id="GO:0003677">
    <property type="term" value="F:DNA binding"/>
    <property type="evidence" value="ECO:0007669"/>
    <property type="project" value="UniProtKB-KW"/>
</dbReference>
<dbReference type="PROSITE" id="PS00676">
    <property type="entry name" value="SIGMA54_INTERACT_2"/>
    <property type="match status" value="1"/>
</dbReference>
<dbReference type="Pfam" id="PF00158">
    <property type="entry name" value="Sigma54_activat"/>
    <property type="match status" value="1"/>
</dbReference>
<dbReference type="Pfam" id="PF25601">
    <property type="entry name" value="AAA_lid_14"/>
    <property type="match status" value="1"/>
</dbReference>
<evidence type="ECO:0000313" key="7">
    <source>
        <dbReference type="Proteomes" id="UP000199045"/>
    </source>
</evidence>
<dbReference type="PANTHER" id="PTHR32071">
    <property type="entry name" value="TRANSCRIPTIONAL REGULATORY PROTEIN"/>
    <property type="match status" value="1"/>
</dbReference>
<evidence type="ECO:0000256" key="3">
    <source>
        <dbReference type="PROSITE-ProRule" id="PRU00169"/>
    </source>
</evidence>
<feature type="domain" description="Response regulatory" evidence="5">
    <location>
        <begin position="5"/>
        <end position="119"/>
    </location>
</feature>
<dbReference type="InterPro" id="IPR027417">
    <property type="entry name" value="P-loop_NTPase"/>
</dbReference>
<dbReference type="PROSITE" id="PS50045">
    <property type="entry name" value="SIGMA54_INTERACT_4"/>
    <property type="match status" value="1"/>
</dbReference>
<evidence type="ECO:0000256" key="1">
    <source>
        <dbReference type="ARBA" id="ARBA00022741"/>
    </source>
</evidence>
<name>A0A1G8D8E9_CHIFI</name>
<dbReference type="Gene3D" id="1.10.8.60">
    <property type="match status" value="1"/>
</dbReference>
<evidence type="ECO:0000259" key="5">
    <source>
        <dbReference type="PROSITE" id="PS50110"/>
    </source>
</evidence>
<dbReference type="SUPFAM" id="SSF52172">
    <property type="entry name" value="CheY-like"/>
    <property type="match status" value="1"/>
</dbReference>
<dbReference type="GO" id="GO:0005524">
    <property type="term" value="F:ATP binding"/>
    <property type="evidence" value="ECO:0007669"/>
    <property type="project" value="UniProtKB-KW"/>
</dbReference>
<dbReference type="Gene3D" id="3.40.50.2300">
    <property type="match status" value="1"/>
</dbReference>
<dbReference type="FunFam" id="3.40.50.300:FF:000006">
    <property type="entry name" value="DNA-binding transcriptional regulator NtrC"/>
    <property type="match status" value="1"/>
</dbReference>
<evidence type="ECO:0000259" key="4">
    <source>
        <dbReference type="PROSITE" id="PS50045"/>
    </source>
</evidence>
<dbReference type="InterPro" id="IPR025943">
    <property type="entry name" value="Sigma_54_int_dom_ATP-bd_2"/>
</dbReference>
<feature type="modified residue" description="4-aspartylphosphate" evidence="3">
    <location>
        <position position="54"/>
    </location>
</feature>
<keyword evidence="3" id="KW-0597">Phosphoprotein</keyword>
<dbReference type="InterPro" id="IPR001789">
    <property type="entry name" value="Sig_transdc_resp-reg_receiver"/>
</dbReference>
<evidence type="ECO:0000256" key="2">
    <source>
        <dbReference type="ARBA" id="ARBA00022840"/>
    </source>
</evidence>
<dbReference type="SUPFAM" id="SSF46689">
    <property type="entry name" value="Homeodomain-like"/>
    <property type="match status" value="1"/>
</dbReference>
<dbReference type="InterPro" id="IPR003593">
    <property type="entry name" value="AAA+_ATPase"/>
</dbReference>
<dbReference type="InterPro" id="IPR011006">
    <property type="entry name" value="CheY-like_superfamily"/>
</dbReference>
<dbReference type="InterPro" id="IPR002078">
    <property type="entry name" value="Sigma_54_int"/>
</dbReference>
<dbReference type="CDD" id="cd00009">
    <property type="entry name" value="AAA"/>
    <property type="match status" value="1"/>
</dbReference>
<dbReference type="InterPro" id="IPR009057">
    <property type="entry name" value="Homeodomain-like_sf"/>
</dbReference>
<dbReference type="PROSITE" id="PS50110">
    <property type="entry name" value="RESPONSE_REGULATORY"/>
    <property type="match status" value="1"/>
</dbReference>
<reference evidence="6 7" key="1">
    <citation type="submission" date="2016-10" db="EMBL/GenBank/DDBJ databases">
        <authorList>
            <person name="de Groot N.N."/>
        </authorList>
    </citation>
    <scope>NUCLEOTIDE SEQUENCE [LARGE SCALE GENOMIC DNA]</scope>
    <source>
        <strain evidence="6 7">DSM 527</strain>
    </source>
</reference>
<protein>
    <submittedName>
        <fullName evidence="6">DNA-binding transcriptional response regulator, NtrC family, contains REC, AAA-type ATPase, and a Fis-type DNA-binding domains</fullName>
    </submittedName>
</protein>
<dbReference type="SMART" id="SM00448">
    <property type="entry name" value="REC"/>
    <property type="match status" value="1"/>
</dbReference>
<sequence length="452" mass="51037">MLDFKIFIVEDDKWYGGLLQHYLSQNPDYEITLIGSGKECLAQLHRKPDLVTIDFGLPDMNGEELYKKIKQAQPNLPVIIISAQERITTAVDLLKMGAEDYLVKDDNTQQLLWKAIIRLREKLSLKNEISELKAELKTKYDYSRSIIGNSPALQSVFKLIDKAAGSLINVSVSGETGTGKELVARAVHYNSARSSHPFVPVNMAAIPKELVESELFGYEKGAFTGALNKKTGRFEEANGGTLFLDEIGEMDLNIQSKLLRVLQEKELTRLGGTSKIKLDFRLVVATHKNLAEEVKKGNFREDLYYRIIGLPITLPPLRERKEDILLLTQHFLTAYCKENKVPEIKVSPSAREKLLGYTYPGNVRELKSVVELAAVMSENNLVEPEDITFLSGNNHDVDTVLNTELTLREYTRLIIRNYLKRYDDNVLLVAEKLDIGKSTIYKMLQTGEIEGA</sequence>